<protein>
    <submittedName>
        <fullName evidence="8">Maltose/maltodextrin import ATP-binding protein MalK</fullName>
        <ecNumber evidence="8">3.6.3.19</ecNumber>
    </submittedName>
</protein>
<dbReference type="Gene3D" id="3.40.50.300">
    <property type="entry name" value="P-loop containing nucleotide triphosphate hydrolases"/>
    <property type="match status" value="1"/>
</dbReference>
<evidence type="ECO:0000256" key="4">
    <source>
        <dbReference type="ARBA" id="ARBA00022741"/>
    </source>
</evidence>
<keyword evidence="6" id="KW-0472">Membrane</keyword>
<keyword evidence="4" id="KW-0547">Nucleotide-binding</keyword>
<dbReference type="InterPro" id="IPR015855">
    <property type="entry name" value="ABC_transpr_MalK-like"/>
</dbReference>
<evidence type="ECO:0000256" key="3">
    <source>
        <dbReference type="ARBA" id="ARBA00022597"/>
    </source>
</evidence>
<dbReference type="GO" id="GO:0005524">
    <property type="term" value="F:ATP binding"/>
    <property type="evidence" value="ECO:0007669"/>
    <property type="project" value="UniProtKB-KW"/>
</dbReference>
<evidence type="ECO:0000256" key="5">
    <source>
        <dbReference type="ARBA" id="ARBA00022840"/>
    </source>
</evidence>
<dbReference type="OrthoDB" id="9802264at2"/>
<evidence type="ECO:0000313" key="8">
    <source>
        <dbReference type="EMBL" id="SJL84481.1"/>
    </source>
</evidence>
<dbReference type="RefSeq" id="WP_077314844.1">
    <property type="nucleotide sequence ID" value="NZ_AP024888.1"/>
</dbReference>
<dbReference type="SMART" id="SM00382">
    <property type="entry name" value="AAA"/>
    <property type="match status" value="1"/>
</dbReference>
<dbReference type="AlphaFoldDB" id="A0A1R4B6I0"/>
<gene>
    <name evidence="8" type="primary">malK</name>
    <name evidence="8" type="ORF">VPAL9027_02470</name>
</gene>
<dbReference type="InterPro" id="IPR008995">
    <property type="entry name" value="Mo/tungstate-bd_C_term_dom"/>
</dbReference>
<dbReference type="EC" id="3.6.3.19" evidence="8"/>
<dbReference type="PANTHER" id="PTHR43875">
    <property type="entry name" value="MALTODEXTRIN IMPORT ATP-BINDING PROTEIN MSMX"/>
    <property type="match status" value="1"/>
</dbReference>
<evidence type="ECO:0000256" key="1">
    <source>
        <dbReference type="ARBA" id="ARBA00022448"/>
    </source>
</evidence>
<keyword evidence="9" id="KW-1185">Reference proteome</keyword>
<dbReference type="FunFam" id="3.40.50.300:FF:000042">
    <property type="entry name" value="Maltose/maltodextrin ABC transporter, ATP-binding protein"/>
    <property type="match status" value="1"/>
</dbReference>
<dbReference type="GO" id="GO:0015423">
    <property type="term" value="F:ABC-type maltose transporter activity"/>
    <property type="evidence" value="ECO:0007669"/>
    <property type="project" value="TreeGrafter"/>
</dbReference>
<organism evidence="8 9">
    <name type="scientific">Vibrio palustris</name>
    <dbReference type="NCBI Taxonomy" id="1918946"/>
    <lineage>
        <taxon>Bacteria</taxon>
        <taxon>Pseudomonadati</taxon>
        <taxon>Pseudomonadota</taxon>
        <taxon>Gammaproteobacteria</taxon>
        <taxon>Vibrionales</taxon>
        <taxon>Vibrionaceae</taxon>
        <taxon>Vibrio</taxon>
    </lineage>
</organism>
<feature type="domain" description="ABC transporter" evidence="7">
    <location>
        <begin position="5"/>
        <end position="235"/>
    </location>
</feature>
<keyword evidence="1" id="KW-0813">Transport</keyword>
<dbReference type="EMBL" id="FUFT01000005">
    <property type="protein sequence ID" value="SJL84481.1"/>
    <property type="molecule type" value="Genomic_DNA"/>
</dbReference>
<dbReference type="PROSITE" id="PS50893">
    <property type="entry name" value="ABC_TRANSPORTER_2"/>
    <property type="match status" value="1"/>
</dbReference>
<dbReference type="SUPFAM" id="SSF50331">
    <property type="entry name" value="MOP-like"/>
    <property type="match status" value="1"/>
</dbReference>
<proteinExistence type="predicted"/>
<evidence type="ECO:0000256" key="2">
    <source>
        <dbReference type="ARBA" id="ARBA00022475"/>
    </source>
</evidence>
<dbReference type="Gene3D" id="2.40.50.100">
    <property type="match status" value="1"/>
</dbReference>
<evidence type="ECO:0000259" key="7">
    <source>
        <dbReference type="PROSITE" id="PS50893"/>
    </source>
</evidence>
<dbReference type="NCBIfam" id="NF008653">
    <property type="entry name" value="PRK11650.1"/>
    <property type="match status" value="1"/>
</dbReference>
<keyword evidence="8" id="KW-0378">Hydrolase</keyword>
<dbReference type="PROSITE" id="PS00211">
    <property type="entry name" value="ABC_TRANSPORTER_1"/>
    <property type="match status" value="1"/>
</dbReference>
<dbReference type="GO" id="GO:0055052">
    <property type="term" value="C:ATP-binding cassette (ABC) transporter complex, substrate-binding subunit-containing"/>
    <property type="evidence" value="ECO:0007669"/>
    <property type="project" value="TreeGrafter"/>
</dbReference>
<dbReference type="InterPro" id="IPR013611">
    <property type="entry name" value="Transp-assoc_OB_typ2"/>
</dbReference>
<evidence type="ECO:0000256" key="6">
    <source>
        <dbReference type="ARBA" id="ARBA00023136"/>
    </source>
</evidence>
<dbReference type="InterPro" id="IPR012340">
    <property type="entry name" value="NA-bd_OB-fold"/>
</dbReference>
<dbReference type="GO" id="GO:0016887">
    <property type="term" value="F:ATP hydrolysis activity"/>
    <property type="evidence" value="ECO:0007669"/>
    <property type="project" value="InterPro"/>
</dbReference>
<keyword evidence="5 8" id="KW-0067">ATP-binding</keyword>
<reference evidence="8 9" key="1">
    <citation type="submission" date="2017-02" db="EMBL/GenBank/DDBJ databases">
        <authorList>
            <person name="Peterson S.W."/>
        </authorList>
    </citation>
    <scope>NUCLEOTIDE SEQUENCE [LARGE SCALE GENOMIC DNA]</scope>
    <source>
        <strain evidence="8 9">CECT 9027</strain>
    </source>
</reference>
<dbReference type="Proteomes" id="UP000189475">
    <property type="component" value="Unassembled WGS sequence"/>
</dbReference>
<dbReference type="Pfam" id="PF08402">
    <property type="entry name" value="TOBE_2"/>
    <property type="match status" value="1"/>
</dbReference>
<dbReference type="InterPro" id="IPR017871">
    <property type="entry name" value="ABC_transporter-like_CS"/>
</dbReference>
<dbReference type="InterPro" id="IPR047641">
    <property type="entry name" value="ABC_transpr_MalK/UgpC-like"/>
</dbReference>
<dbReference type="Gene3D" id="2.40.50.140">
    <property type="entry name" value="Nucleic acid-binding proteins"/>
    <property type="match status" value="1"/>
</dbReference>
<keyword evidence="2" id="KW-1003">Cell membrane</keyword>
<dbReference type="SUPFAM" id="SSF52540">
    <property type="entry name" value="P-loop containing nucleoside triphosphate hydrolases"/>
    <property type="match status" value="1"/>
</dbReference>
<dbReference type="STRING" id="1918946.VPAL9027_02470"/>
<dbReference type="InterPro" id="IPR027417">
    <property type="entry name" value="P-loop_NTPase"/>
</dbReference>
<dbReference type="InterPro" id="IPR003593">
    <property type="entry name" value="AAA+_ATPase"/>
</dbReference>
<dbReference type="InterPro" id="IPR003439">
    <property type="entry name" value="ABC_transporter-like_ATP-bd"/>
</dbReference>
<dbReference type="Pfam" id="PF00005">
    <property type="entry name" value="ABC_tran"/>
    <property type="match status" value="1"/>
</dbReference>
<name>A0A1R4B6I0_9VIBR</name>
<evidence type="ECO:0000313" key="9">
    <source>
        <dbReference type="Proteomes" id="UP000189475"/>
    </source>
</evidence>
<dbReference type="PANTHER" id="PTHR43875:SF3">
    <property type="entry name" value="MALTOSE_MALTODEXTRIN IMPORT ATP-BINDING PROTEIN MALK"/>
    <property type="match status" value="1"/>
</dbReference>
<dbReference type="GO" id="GO:1990060">
    <property type="term" value="C:maltose transport complex"/>
    <property type="evidence" value="ECO:0007669"/>
    <property type="project" value="TreeGrafter"/>
</dbReference>
<keyword evidence="3" id="KW-0762">Sugar transport</keyword>
<dbReference type="CDD" id="cd03301">
    <property type="entry name" value="ABC_MalK_N"/>
    <property type="match status" value="1"/>
</dbReference>
<sequence length="367" mass="41166">MASSIEIKNLTKEFGDTTVLNDISFNIKQNEFVVFLGPSGCGKSTLLRMIAGLESLSDGEIWMDGHRLDTLAPGERGISMVFQSYALYPHMTVEGNMTFGLKNIGTPPNEIATRIKDAARILEIEHLLDRKPAELSGGQRQRVAIGRAIVRQPSAFLFDEPLSNLDAALRSRTRIELADLHNRVNATMIYVTHDQIEAMTLADRIVILNQSHIEQIGSPIEIYRYPASKFVARFVGSPAMNILPVDKLDRNDPFATVHINQVKPITSTIETAKLPDDSQFEMGIRAEDIYITEDEAKAHASGEVQFIERLGDRTLVHVLLENKHTIIVETSSKQEVENQQRVSINFDFENMHLFDSKEKAYQGGHHD</sequence>
<accession>A0A1R4B6I0</accession>